<dbReference type="Ensembl" id="ENSCSRT00000005013.1">
    <property type="protein sequence ID" value="ENSCSRP00000004862.1"/>
    <property type="gene ID" value="ENSCSRG00000003679.1"/>
</dbReference>
<dbReference type="PANTHER" id="PTHR12322:SF71">
    <property type="entry name" value="DOUBLESEX- AND MAB-3-RELATED TRANSCRIPTION FACTOR A1"/>
    <property type="match status" value="1"/>
</dbReference>
<dbReference type="Gene3D" id="4.10.1040.10">
    <property type="entry name" value="DM DNA-binding domain"/>
    <property type="match status" value="1"/>
</dbReference>
<dbReference type="SUPFAM" id="SSF46934">
    <property type="entry name" value="UBA-like"/>
    <property type="match status" value="1"/>
</dbReference>
<reference evidence="9" key="1">
    <citation type="submission" date="2025-08" db="UniProtKB">
        <authorList>
            <consortium name="Ensembl"/>
        </authorList>
    </citation>
    <scope>IDENTIFICATION</scope>
</reference>
<comment type="subcellular location">
    <subcellularLocation>
        <location evidence="6">Nucleus</location>
    </subcellularLocation>
</comment>
<dbReference type="PROSITE" id="PS40000">
    <property type="entry name" value="DM_1"/>
    <property type="match status" value="1"/>
</dbReference>
<dbReference type="PROSITE" id="PS50809">
    <property type="entry name" value="DM_2"/>
    <property type="match status" value="1"/>
</dbReference>
<dbReference type="InterPro" id="IPR036407">
    <property type="entry name" value="DM_DNA-bd_sf"/>
</dbReference>
<evidence type="ECO:0000256" key="1">
    <source>
        <dbReference type="ARBA" id="ARBA00006834"/>
    </source>
</evidence>
<feature type="region of interest" description="Disordered" evidence="7">
    <location>
        <begin position="102"/>
        <end position="139"/>
    </location>
</feature>
<comment type="similarity">
    <text evidence="1">Belongs to the DMRT family.</text>
</comment>
<dbReference type="CDD" id="cd14417">
    <property type="entry name" value="CUE_DMA_DMRTA1"/>
    <property type="match status" value="1"/>
</dbReference>
<keyword evidence="4 6" id="KW-0238">DNA-binding</keyword>
<feature type="compositionally biased region" description="Low complexity" evidence="7">
    <location>
        <begin position="250"/>
        <end position="261"/>
    </location>
</feature>
<feature type="compositionally biased region" description="Low complexity" evidence="7">
    <location>
        <begin position="224"/>
        <end position="243"/>
    </location>
</feature>
<feature type="region of interest" description="Disordered" evidence="7">
    <location>
        <begin position="209"/>
        <end position="264"/>
    </location>
</feature>
<dbReference type="Pfam" id="PF00751">
    <property type="entry name" value="DM"/>
    <property type="match status" value="1"/>
</dbReference>
<dbReference type="Proteomes" id="UP000694403">
    <property type="component" value="Unplaced"/>
</dbReference>
<evidence type="ECO:0000256" key="7">
    <source>
        <dbReference type="SAM" id="MobiDB-lite"/>
    </source>
</evidence>
<evidence type="ECO:0000256" key="3">
    <source>
        <dbReference type="ARBA" id="ARBA00022833"/>
    </source>
</evidence>
<evidence type="ECO:0000256" key="4">
    <source>
        <dbReference type="ARBA" id="ARBA00023125"/>
    </source>
</evidence>
<organism evidence="9 10">
    <name type="scientific">Chelydra serpentina</name>
    <name type="common">Snapping turtle</name>
    <name type="synonym">Testudo serpentina</name>
    <dbReference type="NCBI Taxonomy" id="8475"/>
    <lineage>
        <taxon>Eukaryota</taxon>
        <taxon>Metazoa</taxon>
        <taxon>Chordata</taxon>
        <taxon>Craniata</taxon>
        <taxon>Vertebrata</taxon>
        <taxon>Euteleostomi</taxon>
        <taxon>Archelosauria</taxon>
        <taxon>Testudinata</taxon>
        <taxon>Testudines</taxon>
        <taxon>Cryptodira</taxon>
        <taxon>Durocryptodira</taxon>
        <taxon>Americhelydia</taxon>
        <taxon>Chelydroidea</taxon>
        <taxon>Chelydridae</taxon>
        <taxon>Chelydra</taxon>
    </lineage>
</organism>
<accession>A0A8C3RY38</accession>
<keyword evidence="10" id="KW-1185">Reference proteome</keyword>
<feature type="DNA-binding region" description="DM" evidence="6">
    <location>
        <begin position="53"/>
        <end position="100"/>
    </location>
</feature>
<keyword evidence="2 6" id="KW-0479">Metal-binding</keyword>
<dbReference type="GO" id="GO:0046872">
    <property type="term" value="F:metal ion binding"/>
    <property type="evidence" value="ECO:0007669"/>
    <property type="project" value="UniProtKB-KW"/>
</dbReference>
<dbReference type="GO" id="GO:0005634">
    <property type="term" value="C:nucleus"/>
    <property type="evidence" value="ECO:0007669"/>
    <property type="project" value="UniProtKB-SubCell"/>
</dbReference>
<keyword evidence="3 6" id="KW-0862">Zinc</keyword>
<dbReference type="AlphaFoldDB" id="A0A8C3RY38"/>
<dbReference type="InterPro" id="IPR026607">
    <property type="entry name" value="DMRT"/>
</dbReference>
<dbReference type="SMART" id="SM00301">
    <property type="entry name" value="DM"/>
    <property type="match status" value="1"/>
</dbReference>
<dbReference type="InterPro" id="IPR009060">
    <property type="entry name" value="UBA-like_sf"/>
</dbReference>
<protein>
    <submittedName>
        <fullName evidence="9">DMRT like family A1</fullName>
    </submittedName>
</protein>
<evidence type="ECO:0000313" key="10">
    <source>
        <dbReference type="Proteomes" id="UP000694403"/>
    </source>
</evidence>
<evidence type="ECO:0000256" key="5">
    <source>
        <dbReference type="ARBA" id="ARBA00023242"/>
    </source>
</evidence>
<dbReference type="InterPro" id="IPR001275">
    <property type="entry name" value="DM_DNA-bd"/>
</dbReference>
<dbReference type="InterPro" id="IPR005173">
    <property type="entry name" value="DMA"/>
</dbReference>
<proteinExistence type="inferred from homology"/>
<evidence type="ECO:0000256" key="2">
    <source>
        <dbReference type="ARBA" id="ARBA00022723"/>
    </source>
</evidence>
<dbReference type="FunFam" id="4.10.1040.10:FF:000001">
    <property type="entry name" value="doublesex- and mab-3-related transcription factor 1"/>
    <property type="match status" value="1"/>
</dbReference>
<feature type="domain" description="DM" evidence="8">
    <location>
        <begin position="53"/>
        <end position="100"/>
    </location>
</feature>
<dbReference type="GO" id="GO:0000981">
    <property type="term" value="F:DNA-binding transcription factor activity, RNA polymerase II-specific"/>
    <property type="evidence" value="ECO:0007669"/>
    <property type="project" value="TreeGrafter"/>
</dbReference>
<dbReference type="Pfam" id="PF03474">
    <property type="entry name" value="DMA"/>
    <property type="match status" value="1"/>
</dbReference>
<dbReference type="PANTHER" id="PTHR12322">
    <property type="entry name" value="DOUBLESEX AND MAB-3 RELATED TRANSCRIPTION FACTOR DMRT"/>
    <property type="match status" value="1"/>
</dbReference>
<evidence type="ECO:0000259" key="8">
    <source>
        <dbReference type="PROSITE" id="PS50809"/>
    </source>
</evidence>
<evidence type="ECO:0000256" key="6">
    <source>
        <dbReference type="PROSITE-ProRule" id="PRU00070"/>
    </source>
</evidence>
<dbReference type="GO" id="GO:0000978">
    <property type="term" value="F:RNA polymerase II cis-regulatory region sequence-specific DNA binding"/>
    <property type="evidence" value="ECO:0007669"/>
    <property type="project" value="TreeGrafter"/>
</dbReference>
<keyword evidence="5 6" id="KW-0539">Nucleus</keyword>
<sequence>MEPGSSPLLPAGLPPAFLRPPSLFLRAAAAAATGGSRPCCPERGAGSPRTPKCARCRNHGVVSALKGHKRFCRWRDCACAKCALIAERQRVMAAQVALRRQQAQEESEARGLPQPRSAAGGAGQGTDPQPRRNPGPAAAEADFSVATISPPRCGVCAAGRRPCGPYDSYFRVLEGPVVLSHPSPLISSPESAEASGSYRMKLSSLEISEKEENVQCPSPEQQLEGVESSGSLSSSDMESGNESECSKDFAATSSSPPAAASRQRDPLGILTKVFPSHKRSKLESILQLCKGDVVQAIEQILNRKENKQNVKDFANPSRSELSALHRASNFSLAGLGVGAFGNTSAFSPLQTSSTSFGNATNLYGLNPRLGISPLKLAYSTPGRGVPGFMSPYLTPGLVPGLPFHPAMDYSFSGVIKDASYLPTKESVTSSGIYSRLNQEKQ</sequence>
<dbReference type="InterPro" id="IPR046472">
    <property type="entry name" value="DMRT5_1_DMB_dom"/>
</dbReference>
<evidence type="ECO:0000313" key="9">
    <source>
        <dbReference type="Ensembl" id="ENSCSRP00000004862.1"/>
    </source>
</evidence>
<dbReference type="SUPFAM" id="SSF82927">
    <property type="entry name" value="Cysteine-rich DNA binding domain, (DM domain)"/>
    <property type="match status" value="1"/>
</dbReference>
<dbReference type="Pfam" id="PF20624">
    <property type="entry name" value="DMRT5_DMB"/>
    <property type="match status" value="1"/>
</dbReference>
<dbReference type="GO" id="GO:0007548">
    <property type="term" value="P:sex differentiation"/>
    <property type="evidence" value="ECO:0007669"/>
    <property type="project" value="TreeGrafter"/>
</dbReference>
<reference evidence="9" key="2">
    <citation type="submission" date="2025-09" db="UniProtKB">
        <authorList>
            <consortium name="Ensembl"/>
        </authorList>
    </citation>
    <scope>IDENTIFICATION</scope>
</reference>
<name>A0A8C3RY38_CHESE</name>